<feature type="domain" description="Rieske" evidence="7">
    <location>
        <begin position="7"/>
        <end position="110"/>
    </location>
</feature>
<evidence type="ECO:0000256" key="1">
    <source>
        <dbReference type="ARBA" id="ARBA00001962"/>
    </source>
</evidence>
<name>A0A6J6RSW6_9ZZZZ</name>
<dbReference type="EMBL" id="CAFBIY010000002">
    <property type="protein sequence ID" value="CAB4846058.1"/>
    <property type="molecule type" value="Genomic_DNA"/>
</dbReference>
<dbReference type="GO" id="GO:0046872">
    <property type="term" value="F:metal ion binding"/>
    <property type="evidence" value="ECO:0007669"/>
    <property type="project" value="UniProtKB-KW"/>
</dbReference>
<comment type="cofactor">
    <cofactor evidence="1">
        <name>Fe cation</name>
        <dbReference type="ChEBI" id="CHEBI:24875"/>
    </cofactor>
</comment>
<evidence type="ECO:0000313" key="8">
    <source>
        <dbReference type="EMBL" id="CAB4364067.1"/>
    </source>
</evidence>
<dbReference type="InterPro" id="IPR017941">
    <property type="entry name" value="Rieske_2Fe-2S"/>
</dbReference>
<evidence type="ECO:0000256" key="2">
    <source>
        <dbReference type="ARBA" id="ARBA00022714"/>
    </source>
</evidence>
<dbReference type="InterPro" id="IPR045605">
    <property type="entry name" value="KshA-like_C"/>
</dbReference>
<gene>
    <name evidence="9" type="ORF">UFOPK2656_01746</name>
    <name evidence="10" type="ORF">UFOPK3099_00043</name>
    <name evidence="11" type="ORF">UFOPK3267_00076</name>
    <name evidence="12" type="ORF">UFOPK3651_02079</name>
    <name evidence="13" type="ORF">UFOPK3931_01543</name>
    <name evidence="8" type="ORF">UFOPK4189_01834</name>
</gene>
<accession>A0A6J6RSW6</accession>
<dbReference type="Pfam" id="PF19298">
    <property type="entry name" value="KshA_C"/>
    <property type="match status" value="1"/>
</dbReference>
<evidence type="ECO:0000313" key="9">
    <source>
        <dbReference type="EMBL" id="CAB4725582.1"/>
    </source>
</evidence>
<dbReference type="EMBL" id="CAFBMT010000011">
    <property type="protein sequence ID" value="CAB4939782.1"/>
    <property type="molecule type" value="Genomic_DNA"/>
</dbReference>
<dbReference type="PANTHER" id="PTHR21266:SF60">
    <property type="entry name" value="3-KETOSTEROID-9-ALPHA-MONOOXYGENASE, OXYGENASE COMPONENT"/>
    <property type="match status" value="1"/>
</dbReference>
<evidence type="ECO:0000313" key="11">
    <source>
        <dbReference type="EMBL" id="CAB4846058.1"/>
    </source>
</evidence>
<organism evidence="9">
    <name type="scientific">freshwater metagenome</name>
    <dbReference type="NCBI Taxonomy" id="449393"/>
    <lineage>
        <taxon>unclassified sequences</taxon>
        <taxon>metagenomes</taxon>
        <taxon>ecological metagenomes</taxon>
    </lineage>
</organism>
<dbReference type="InterPro" id="IPR036922">
    <property type="entry name" value="Rieske_2Fe-2S_sf"/>
</dbReference>
<dbReference type="AlphaFoldDB" id="A0A6J6RSW6"/>
<dbReference type="GO" id="GO:0008203">
    <property type="term" value="P:cholesterol metabolic process"/>
    <property type="evidence" value="ECO:0007669"/>
    <property type="project" value="InterPro"/>
</dbReference>
<evidence type="ECO:0000313" key="12">
    <source>
        <dbReference type="EMBL" id="CAB4939782.1"/>
    </source>
</evidence>
<dbReference type="PROSITE" id="PS51296">
    <property type="entry name" value="RIESKE"/>
    <property type="match status" value="1"/>
</dbReference>
<protein>
    <submittedName>
        <fullName evidence="9">Unannotated protein</fullName>
    </submittedName>
</protein>
<dbReference type="Pfam" id="PF00355">
    <property type="entry name" value="Rieske"/>
    <property type="match status" value="1"/>
</dbReference>
<dbReference type="GO" id="GO:0016491">
    <property type="term" value="F:oxidoreductase activity"/>
    <property type="evidence" value="ECO:0007669"/>
    <property type="project" value="UniProtKB-KW"/>
</dbReference>
<reference evidence="9" key="1">
    <citation type="submission" date="2020-05" db="EMBL/GenBank/DDBJ databases">
        <authorList>
            <person name="Chiriac C."/>
            <person name="Salcher M."/>
            <person name="Ghai R."/>
            <person name="Kavagutti S V."/>
        </authorList>
    </citation>
    <scope>NUCLEOTIDE SEQUENCE</scope>
</reference>
<keyword evidence="4" id="KW-0560">Oxidoreductase</keyword>
<evidence type="ECO:0000256" key="5">
    <source>
        <dbReference type="ARBA" id="ARBA00023004"/>
    </source>
</evidence>
<dbReference type="Gene3D" id="3.90.380.10">
    <property type="entry name" value="Naphthalene 1,2-dioxygenase Alpha Subunit, Chain A, domain 1"/>
    <property type="match status" value="1"/>
</dbReference>
<keyword evidence="3" id="KW-0479">Metal-binding</keyword>
<dbReference type="PANTHER" id="PTHR21266">
    <property type="entry name" value="IRON-SULFUR DOMAIN CONTAINING PROTEIN"/>
    <property type="match status" value="1"/>
</dbReference>
<evidence type="ECO:0000256" key="6">
    <source>
        <dbReference type="ARBA" id="ARBA00023014"/>
    </source>
</evidence>
<dbReference type="EMBL" id="CAESGF010000010">
    <property type="protein sequence ID" value="CAB4364067.1"/>
    <property type="molecule type" value="Genomic_DNA"/>
</dbReference>
<evidence type="ECO:0000256" key="3">
    <source>
        <dbReference type="ARBA" id="ARBA00022723"/>
    </source>
</evidence>
<dbReference type="EMBL" id="CAFAAV010000002">
    <property type="protein sequence ID" value="CAB4799770.1"/>
    <property type="molecule type" value="Genomic_DNA"/>
</dbReference>
<dbReference type="GO" id="GO:0051537">
    <property type="term" value="F:2 iron, 2 sulfur cluster binding"/>
    <property type="evidence" value="ECO:0007669"/>
    <property type="project" value="UniProtKB-KW"/>
</dbReference>
<dbReference type="SUPFAM" id="SSF55961">
    <property type="entry name" value="Bet v1-like"/>
    <property type="match status" value="1"/>
</dbReference>
<proteinExistence type="predicted"/>
<dbReference type="EMBL" id="CAFBOL010000037">
    <property type="protein sequence ID" value="CAB4992187.1"/>
    <property type="molecule type" value="Genomic_DNA"/>
</dbReference>
<dbReference type="EMBL" id="CAEZYF010000010">
    <property type="protein sequence ID" value="CAB4725582.1"/>
    <property type="molecule type" value="Genomic_DNA"/>
</dbReference>
<evidence type="ECO:0000256" key="4">
    <source>
        <dbReference type="ARBA" id="ARBA00023002"/>
    </source>
</evidence>
<evidence type="ECO:0000313" key="13">
    <source>
        <dbReference type="EMBL" id="CAB4992187.1"/>
    </source>
</evidence>
<evidence type="ECO:0000313" key="10">
    <source>
        <dbReference type="EMBL" id="CAB4799770.1"/>
    </source>
</evidence>
<sequence>MTKPTGWFQIGWANDFPVGSVSARKFFGDELVVFRTESGELKALEAYCQHMGAHLGFGGTVCGELIRCPFHLWDWDGEGQNACIPYQDRPNRAVRMRTWQLLERNDMVYLWHDKQGAPPSWEPPEIFEALGPDVAAAEYHAPHPNGQIRFGALQLSPYVVLDNVADPAHFMAVHGSASIPTVVSAEADGHLFSVKLGFGKRWLSNPEDTSTLDALDIMQVGVGLSYTALGSLTNPFVVIVLATTPIDDETSEMFQTVWLQKTQGDEVPGRLADRMWQATNQLPGDIVIWEHQRYVERAAWAANEVKGFNALRRWAANFYEPAAG</sequence>
<dbReference type="InterPro" id="IPR050584">
    <property type="entry name" value="Cholesterol_7-desaturase"/>
</dbReference>
<keyword evidence="5" id="KW-0408">Iron</keyword>
<dbReference type="SUPFAM" id="SSF50022">
    <property type="entry name" value="ISP domain"/>
    <property type="match status" value="1"/>
</dbReference>
<keyword evidence="6" id="KW-0411">Iron-sulfur</keyword>
<keyword evidence="2" id="KW-0001">2Fe-2S</keyword>
<dbReference type="Gene3D" id="2.102.10.10">
    <property type="entry name" value="Rieske [2Fe-2S] iron-sulphur domain"/>
    <property type="match status" value="1"/>
</dbReference>
<evidence type="ECO:0000259" key="7">
    <source>
        <dbReference type="PROSITE" id="PS51296"/>
    </source>
</evidence>